<keyword evidence="5" id="KW-0479">Metal-binding</keyword>
<dbReference type="EMBL" id="LS398551">
    <property type="protein sequence ID" value="SPR04542.1"/>
    <property type="molecule type" value="Genomic_DNA"/>
</dbReference>
<feature type="domain" description="tRNA nucleotidyltransferase/poly(A) polymerase RNA and SrmB- binding" evidence="10">
    <location>
        <begin position="181"/>
        <end position="233"/>
    </location>
</feature>
<name>A0A0F3MEB3_ORITS</name>
<evidence type="ECO:0000313" key="13">
    <source>
        <dbReference type="Proteomes" id="UP000033769"/>
    </source>
</evidence>
<gene>
    <name evidence="12" type="primary">pcnB</name>
    <name evidence="12" type="ORF">GILLIAM_00724</name>
    <name evidence="11" type="ORF">OTSGILL_1161</name>
</gene>
<keyword evidence="2 8" id="KW-0808">Transferase</keyword>
<dbReference type="InterPro" id="IPR043519">
    <property type="entry name" value="NT_sf"/>
</dbReference>
<evidence type="ECO:0000256" key="1">
    <source>
        <dbReference type="ARBA" id="ARBA00001946"/>
    </source>
</evidence>
<protein>
    <submittedName>
        <fullName evidence="11">Poly A polymerase head domain protein</fullName>
    </submittedName>
    <submittedName>
        <fullName evidence="12">Poly(A) polymerase</fullName>
        <ecNumber evidence="12">2.7.7.19</ecNumber>
    </submittedName>
</protein>
<feature type="domain" description="Poly A polymerase head" evidence="9">
    <location>
        <begin position="29"/>
        <end position="151"/>
    </location>
</feature>
<evidence type="ECO:0000256" key="5">
    <source>
        <dbReference type="ARBA" id="ARBA00022723"/>
    </source>
</evidence>
<dbReference type="GO" id="GO:0046872">
    <property type="term" value="F:metal ion binding"/>
    <property type="evidence" value="ECO:0007669"/>
    <property type="project" value="UniProtKB-KW"/>
</dbReference>
<dbReference type="Gene3D" id="3.30.460.10">
    <property type="entry name" value="Beta Polymerase, domain 2"/>
    <property type="match status" value="1"/>
</dbReference>
<evidence type="ECO:0000256" key="8">
    <source>
        <dbReference type="RuleBase" id="RU003953"/>
    </source>
</evidence>
<keyword evidence="8" id="KW-0694">RNA-binding</keyword>
<dbReference type="Gene3D" id="1.10.3090.10">
    <property type="entry name" value="cca-adding enzyme, domain 2"/>
    <property type="match status" value="1"/>
</dbReference>
<organism evidence="11 13">
    <name type="scientific">Orientia tsutsugamushi str. Gilliam</name>
    <dbReference type="NCBI Taxonomy" id="1359184"/>
    <lineage>
        <taxon>Bacteria</taxon>
        <taxon>Pseudomonadati</taxon>
        <taxon>Pseudomonadota</taxon>
        <taxon>Alphaproteobacteria</taxon>
        <taxon>Rickettsiales</taxon>
        <taxon>Rickettsiaceae</taxon>
        <taxon>Rickettsieae</taxon>
        <taxon>Orientia</taxon>
    </lineage>
</organism>
<evidence type="ECO:0000313" key="11">
    <source>
        <dbReference type="EMBL" id="KJV52909.1"/>
    </source>
</evidence>
<keyword evidence="7" id="KW-0460">Magnesium</keyword>
<dbReference type="GO" id="GO:0000049">
    <property type="term" value="F:tRNA binding"/>
    <property type="evidence" value="ECO:0007669"/>
    <property type="project" value="TreeGrafter"/>
</dbReference>
<reference evidence="12" key="3">
    <citation type="submission" date="2018-03" db="EMBL/GenBank/DDBJ databases">
        <authorList>
            <person name="Keele B.F."/>
        </authorList>
    </citation>
    <scope>NUCLEOTIDE SEQUENCE [LARGE SCALE GENOMIC DNA]</scope>
    <source>
        <strain evidence="12">Gilliam</strain>
    </source>
</reference>
<dbReference type="AlphaFoldDB" id="A0A0F3MEB3"/>
<evidence type="ECO:0000256" key="3">
    <source>
        <dbReference type="ARBA" id="ARBA00022694"/>
    </source>
</evidence>
<dbReference type="SUPFAM" id="SSF81301">
    <property type="entry name" value="Nucleotidyltransferase"/>
    <property type="match status" value="1"/>
</dbReference>
<comment type="cofactor">
    <cofactor evidence="1">
        <name>Mg(2+)</name>
        <dbReference type="ChEBI" id="CHEBI:18420"/>
    </cofactor>
</comment>
<dbReference type="Pfam" id="PF12627">
    <property type="entry name" value="PolyA_pol_RNAbd"/>
    <property type="match status" value="1"/>
</dbReference>
<dbReference type="CDD" id="cd05398">
    <property type="entry name" value="NT_ClassII-CCAase"/>
    <property type="match status" value="1"/>
</dbReference>
<proteinExistence type="inferred from homology"/>
<sequence>MTEIPICIIFPSQNIEKLLLMLATPIKSARIIGGSIRNIILGHPVNDIDIATPLLPEQVMDLLKLNNIKCYATGIKFGTVTAVIKQEKFEITTLRQDIQCYGRYAKVEFSNDYFEDAKRRDFTINALSYSFEQSLLYDYFNGLQDLKDRRVVFIGDSDTRIQEDVLRILRFFRFSSYYAISIDQEGYQSCAKYAKSLAILSKERVVQELSKIIISPNAYETLVKMAEINITYYIGLRLKLNLSVFKNVTAIAKKKSILLNVIVLYSVLLSSNDIQDLKEILSKLRFSKAMIRKIVKLCVFLSECQSKNALFLIRKYWLTRADNIDDYVNLALLLGCISDEEANMLKQQVCELIPKLPVSGSDLKELGFKKQAIQEVLLYLNHAWINSDFTLNKQELIDLLKL</sequence>
<dbReference type="PANTHER" id="PTHR46173:SF1">
    <property type="entry name" value="CCA TRNA NUCLEOTIDYLTRANSFERASE 1, MITOCHONDRIAL"/>
    <property type="match status" value="1"/>
</dbReference>
<evidence type="ECO:0000313" key="14">
    <source>
        <dbReference type="Proteomes" id="UP000244959"/>
    </source>
</evidence>
<dbReference type="PATRIC" id="fig|1359184.3.peg.435"/>
<keyword evidence="4 12" id="KW-0548">Nucleotidyltransferase</keyword>
<dbReference type="GO" id="GO:0000166">
    <property type="term" value="F:nucleotide binding"/>
    <property type="evidence" value="ECO:0007669"/>
    <property type="project" value="UniProtKB-KW"/>
</dbReference>
<keyword evidence="3" id="KW-0819">tRNA processing</keyword>
<evidence type="ECO:0000313" key="12">
    <source>
        <dbReference type="EMBL" id="SPR04542.1"/>
    </source>
</evidence>
<dbReference type="Proteomes" id="UP000244959">
    <property type="component" value="Chromosome I"/>
</dbReference>
<comment type="similarity">
    <text evidence="8">Belongs to the tRNA nucleotidyltransferase/poly(A) polymerase family.</text>
</comment>
<dbReference type="Pfam" id="PF01743">
    <property type="entry name" value="PolyA_pol"/>
    <property type="match status" value="1"/>
</dbReference>
<evidence type="ECO:0000256" key="2">
    <source>
        <dbReference type="ARBA" id="ARBA00022679"/>
    </source>
</evidence>
<dbReference type="InterPro" id="IPR032828">
    <property type="entry name" value="PolyA_RNA-bd"/>
</dbReference>
<keyword evidence="6" id="KW-0547">Nucleotide-binding</keyword>
<dbReference type="GO" id="GO:1990817">
    <property type="term" value="F:poly(A) RNA polymerase activity"/>
    <property type="evidence" value="ECO:0007669"/>
    <property type="project" value="UniProtKB-EC"/>
</dbReference>
<dbReference type="InterPro" id="IPR050264">
    <property type="entry name" value="Bact_CCA-adding_enz_type3_sf"/>
</dbReference>
<dbReference type="RefSeq" id="WP_047220558.1">
    <property type="nucleotide sequence ID" value="NZ_LS398551.1"/>
</dbReference>
<dbReference type="EMBL" id="LANO01000015">
    <property type="protein sequence ID" value="KJV52909.1"/>
    <property type="molecule type" value="Genomic_DNA"/>
</dbReference>
<accession>A0A0F3MEB3</accession>
<evidence type="ECO:0000256" key="7">
    <source>
        <dbReference type="ARBA" id="ARBA00022842"/>
    </source>
</evidence>
<evidence type="ECO:0000256" key="6">
    <source>
        <dbReference type="ARBA" id="ARBA00022741"/>
    </source>
</evidence>
<dbReference type="InterPro" id="IPR002646">
    <property type="entry name" value="PolA_pol_head_dom"/>
</dbReference>
<reference evidence="11 13" key="1">
    <citation type="submission" date="2015-02" db="EMBL/GenBank/DDBJ databases">
        <title>Genome Sequencing of Rickettsiales.</title>
        <authorList>
            <person name="Daugherty S.C."/>
            <person name="Su Q."/>
            <person name="Abolude K."/>
            <person name="Beier-Sexton M."/>
            <person name="Carlyon J.A."/>
            <person name="Carter R."/>
            <person name="Day N.P."/>
            <person name="Dumler S.J."/>
            <person name="Dyachenko V."/>
            <person name="Godinez A."/>
            <person name="Kurtti T.J."/>
            <person name="Lichay M."/>
            <person name="Mullins K.E."/>
            <person name="Ott S."/>
            <person name="Pappas-Brown V."/>
            <person name="Paris D.H."/>
            <person name="Patel P."/>
            <person name="Richards A.L."/>
            <person name="Sadzewicz L."/>
            <person name="Sears K."/>
            <person name="Seidman D."/>
            <person name="Sengamalay N."/>
            <person name="Stenos J."/>
            <person name="Tallon L.J."/>
            <person name="Vincent G."/>
            <person name="Fraser C.M."/>
            <person name="Munderloh U."/>
            <person name="Dunning-Hotopp J.C."/>
        </authorList>
    </citation>
    <scope>NUCLEOTIDE SEQUENCE [LARGE SCALE GENOMIC DNA]</scope>
    <source>
        <strain evidence="11 13">Gilliam</strain>
    </source>
</reference>
<dbReference type="Proteomes" id="UP000033769">
    <property type="component" value="Unassembled WGS sequence"/>
</dbReference>
<dbReference type="PANTHER" id="PTHR46173">
    <property type="entry name" value="CCA TRNA NUCLEOTIDYLTRANSFERASE 1, MITOCHONDRIAL"/>
    <property type="match status" value="1"/>
</dbReference>
<reference evidence="14" key="2">
    <citation type="submission" date="2018-03" db="EMBL/GenBank/DDBJ databases">
        <authorList>
            <person name="Batty M. E."/>
            <person name="Batty M E."/>
        </authorList>
    </citation>
    <scope>NUCLEOTIDE SEQUENCE [LARGE SCALE GENOMIC DNA]</scope>
    <source>
        <strain evidence="14">Gilliam</strain>
    </source>
</reference>
<dbReference type="EC" id="2.7.7.19" evidence="12"/>
<evidence type="ECO:0000256" key="4">
    <source>
        <dbReference type="ARBA" id="ARBA00022695"/>
    </source>
</evidence>
<evidence type="ECO:0000259" key="10">
    <source>
        <dbReference type="Pfam" id="PF12627"/>
    </source>
</evidence>
<dbReference type="GO" id="GO:0008033">
    <property type="term" value="P:tRNA processing"/>
    <property type="evidence" value="ECO:0007669"/>
    <property type="project" value="UniProtKB-KW"/>
</dbReference>
<evidence type="ECO:0000259" key="9">
    <source>
        <dbReference type="Pfam" id="PF01743"/>
    </source>
</evidence>
<keyword evidence="14" id="KW-1185">Reference proteome</keyword>
<dbReference type="SUPFAM" id="SSF81891">
    <property type="entry name" value="Poly A polymerase C-terminal region-like"/>
    <property type="match status" value="1"/>
</dbReference>